<dbReference type="Proteomes" id="UP001519343">
    <property type="component" value="Unassembled WGS sequence"/>
</dbReference>
<comment type="caution">
    <text evidence="3">The sequence shown here is derived from an EMBL/GenBank/DDBJ whole genome shotgun (WGS) entry which is preliminary data.</text>
</comment>
<reference evidence="3 4" key="1">
    <citation type="submission" date="2021-03" db="EMBL/GenBank/DDBJ databases">
        <title>Genomic Encyclopedia of Type Strains, Phase IV (KMG-IV): sequencing the most valuable type-strain genomes for metagenomic binning, comparative biology and taxonomic classification.</title>
        <authorList>
            <person name="Goeker M."/>
        </authorList>
    </citation>
    <scope>NUCLEOTIDE SEQUENCE [LARGE SCALE GENOMIC DNA]</scope>
    <source>
        <strain evidence="3 4">DSM 24738</strain>
    </source>
</reference>
<organism evidence="3 4">
    <name type="scientific">Ammoniphilus resinae</name>
    <dbReference type="NCBI Taxonomy" id="861532"/>
    <lineage>
        <taxon>Bacteria</taxon>
        <taxon>Bacillati</taxon>
        <taxon>Bacillota</taxon>
        <taxon>Bacilli</taxon>
        <taxon>Bacillales</taxon>
        <taxon>Paenibacillaceae</taxon>
        <taxon>Aneurinibacillus group</taxon>
        <taxon>Ammoniphilus</taxon>
    </lineage>
</organism>
<dbReference type="EMBL" id="JAGGKT010000007">
    <property type="protein sequence ID" value="MBP1932537.1"/>
    <property type="molecule type" value="Genomic_DNA"/>
</dbReference>
<gene>
    <name evidence="3" type="ORF">J2Z37_002545</name>
</gene>
<keyword evidence="1" id="KW-0862">Zinc</keyword>
<sequence length="521" mass="62283">MSVLQIPRDILTFIAEHLDMYTEEKIISRGFDYYFRQSVSDLDVIDDEVFALVEGTDLYNVIVDPHFFLNSTCTCPYDGICKHIVAVFFTIYETVEHPRNLLAAYKDKKLAVTNVSRPQKKKPAHLSPLETDSPVEWLRFIDREAKKQALFQPYNVEYKINHFISSWQNATTSWNLTKKKFFALYLHLYLVKELEQTGVENRHYYYNPNSNNIHSLLNQLYEQISKLGSLSEMAKVEVQILDPLAPFLSDALFSSRNFYREWIHINQILWSKALNRQPWIQQERKRLENALVEAEWSDVQEDLCHVLLAHLDFMEKKDESAQKHLQVTFIRRMDHVLPYLNTFQHYQEWERLLQWLRWLRPYAAYEKREMATSIGNFWVACSKQDPSIQKEVKKALASMLPGSFRVYSDYLFELEAYQTWVDLLLAERISPFEVPRQVLKEVENHDRRLLLPLYHQDVERWIQFKNRPSYKQAVKLLKKLKSHYKHLKMQSQWEQYVSFLTNEYSRLRAFQDELERGKIRT</sequence>
<keyword evidence="1" id="KW-0479">Metal-binding</keyword>
<dbReference type="InterPro" id="IPR007527">
    <property type="entry name" value="Znf_SWIM"/>
</dbReference>
<dbReference type="RefSeq" id="WP_209810590.1">
    <property type="nucleotide sequence ID" value="NZ_JAGGKT010000007.1"/>
</dbReference>
<keyword evidence="4" id="KW-1185">Reference proteome</keyword>
<evidence type="ECO:0000256" key="1">
    <source>
        <dbReference type="PROSITE-ProRule" id="PRU00325"/>
    </source>
</evidence>
<protein>
    <submittedName>
        <fullName evidence="3">Zn finger protein</fullName>
    </submittedName>
</protein>
<name>A0ABS4GQI3_9BACL</name>
<dbReference type="PROSITE" id="PS50966">
    <property type="entry name" value="ZF_SWIM"/>
    <property type="match status" value="1"/>
</dbReference>
<feature type="domain" description="SWIM-type" evidence="2">
    <location>
        <begin position="59"/>
        <end position="92"/>
    </location>
</feature>
<accession>A0ABS4GQI3</accession>
<evidence type="ECO:0000313" key="4">
    <source>
        <dbReference type="Proteomes" id="UP001519343"/>
    </source>
</evidence>
<evidence type="ECO:0000259" key="2">
    <source>
        <dbReference type="PROSITE" id="PS50966"/>
    </source>
</evidence>
<keyword evidence="1" id="KW-0863">Zinc-finger</keyword>
<evidence type="ECO:0000313" key="3">
    <source>
        <dbReference type="EMBL" id="MBP1932537.1"/>
    </source>
</evidence>
<proteinExistence type="predicted"/>
<dbReference type="Pfam" id="PF04434">
    <property type="entry name" value="SWIM"/>
    <property type="match status" value="1"/>
</dbReference>